<protein>
    <recommendedName>
        <fullName evidence="3">Small CPxCG-related zinc finger protein</fullName>
    </recommendedName>
</protein>
<gene>
    <name evidence="1" type="ORF">ACFO0N_06635</name>
</gene>
<evidence type="ECO:0008006" key="3">
    <source>
        <dbReference type="Google" id="ProtNLM"/>
    </source>
</evidence>
<proteinExistence type="predicted"/>
<accession>A0ABD5PAA5</accession>
<comment type="caution">
    <text evidence="1">The sequence shown here is derived from an EMBL/GenBank/DDBJ whole genome shotgun (WGS) entry which is preliminary data.</text>
</comment>
<evidence type="ECO:0000313" key="1">
    <source>
        <dbReference type="EMBL" id="MFC4357625.1"/>
    </source>
</evidence>
<dbReference type="EMBL" id="JBHSDS010000003">
    <property type="protein sequence ID" value="MFC4357625.1"/>
    <property type="molecule type" value="Genomic_DNA"/>
</dbReference>
<dbReference type="AlphaFoldDB" id="A0ABD5PAA5"/>
<name>A0ABD5PAA5_9EURY</name>
<organism evidence="1 2">
    <name type="scientific">Halobium salinum</name>
    <dbReference type="NCBI Taxonomy" id="1364940"/>
    <lineage>
        <taxon>Archaea</taxon>
        <taxon>Methanobacteriati</taxon>
        <taxon>Methanobacteriota</taxon>
        <taxon>Stenosarchaea group</taxon>
        <taxon>Halobacteria</taxon>
        <taxon>Halobacteriales</taxon>
        <taxon>Haloferacaceae</taxon>
        <taxon>Halobium</taxon>
    </lineage>
</organism>
<dbReference type="RefSeq" id="WP_267622069.1">
    <property type="nucleotide sequence ID" value="NZ_JAODIW010000006.1"/>
</dbReference>
<evidence type="ECO:0000313" key="2">
    <source>
        <dbReference type="Proteomes" id="UP001595921"/>
    </source>
</evidence>
<reference evidence="1 2" key="1">
    <citation type="journal article" date="2019" name="Int. J. Syst. Evol. Microbiol.">
        <title>The Global Catalogue of Microorganisms (GCM) 10K type strain sequencing project: providing services to taxonomists for standard genome sequencing and annotation.</title>
        <authorList>
            <consortium name="The Broad Institute Genomics Platform"/>
            <consortium name="The Broad Institute Genome Sequencing Center for Infectious Disease"/>
            <person name="Wu L."/>
            <person name="Ma J."/>
        </authorList>
    </citation>
    <scope>NUCLEOTIDE SEQUENCE [LARGE SCALE GENOMIC DNA]</scope>
    <source>
        <strain evidence="1 2">CGMCC 1.12553</strain>
    </source>
</reference>
<sequence length="54" mass="6023">MTLRRPHDCRRCGCRIEPDDTFAAVDVLDADGELRALLCPDCGRALREFVDGDS</sequence>
<dbReference type="Proteomes" id="UP001595921">
    <property type="component" value="Unassembled WGS sequence"/>
</dbReference>
<keyword evidence="2" id="KW-1185">Reference proteome</keyword>